<keyword evidence="3 9" id="KW-0808">Transferase</keyword>
<comment type="subcellular location">
    <subcellularLocation>
        <location evidence="1">Membrane</location>
        <topology evidence="1">Multi-pass membrane protein</topology>
    </subcellularLocation>
</comment>
<feature type="domain" description="Bacterial sugar transferase" evidence="8">
    <location>
        <begin position="262"/>
        <end position="449"/>
    </location>
</feature>
<feature type="transmembrane region" description="Helical" evidence="7">
    <location>
        <begin position="93"/>
        <end position="114"/>
    </location>
</feature>
<name>A0ABP6Q3D8_9ACTN</name>
<evidence type="ECO:0000313" key="10">
    <source>
        <dbReference type="Proteomes" id="UP001501237"/>
    </source>
</evidence>
<proteinExistence type="inferred from homology"/>
<feature type="transmembrane region" description="Helical" evidence="7">
    <location>
        <begin position="31"/>
        <end position="49"/>
    </location>
</feature>
<evidence type="ECO:0000259" key="8">
    <source>
        <dbReference type="Pfam" id="PF02397"/>
    </source>
</evidence>
<keyword evidence="4 7" id="KW-0812">Transmembrane</keyword>
<dbReference type="GO" id="GO:0016740">
    <property type="term" value="F:transferase activity"/>
    <property type="evidence" value="ECO:0007669"/>
    <property type="project" value="UniProtKB-KW"/>
</dbReference>
<reference evidence="10" key="1">
    <citation type="journal article" date="2019" name="Int. J. Syst. Evol. Microbiol.">
        <title>The Global Catalogue of Microorganisms (GCM) 10K type strain sequencing project: providing services to taxonomists for standard genome sequencing and annotation.</title>
        <authorList>
            <consortium name="The Broad Institute Genomics Platform"/>
            <consortium name="The Broad Institute Genome Sequencing Center for Infectious Disease"/>
            <person name="Wu L."/>
            <person name="Ma J."/>
        </authorList>
    </citation>
    <scope>NUCLEOTIDE SEQUENCE [LARGE SCALE GENOMIC DNA]</scope>
    <source>
        <strain evidence="10">JCM 9377</strain>
    </source>
</reference>
<dbReference type="InterPro" id="IPR017475">
    <property type="entry name" value="EPS_sugar_tfrase"/>
</dbReference>
<keyword evidence="5 7" id="KW-1133">Transmembrane helix</keyword>
<keyword evidence="10" id="KW-1185">Reference proteome</keyword>
<evidence type="ECO:0000256" key="5">
    <source>
        <dbReference type="ARBA" id="ARBA00022989"/>
    </source>
</evidence>
<keyword evidence="6 7" id="KW-0472">Membrane</keyword>
<evidence type="ECO:0000256" key="7">
    <source>
        <dbReference type="SAM" id="Phobius"/>
    </source>
</evidence>
<evidence type="ECO:0000256" key="6">
    <source>
        <dbReference type="ARBA" id="ARBA00023136"/>
    </source>
</evidence>
<dbReference type="PANTHER" id="PTHR30576:SF10">
    <property type="entry name" value="SLL5057 PROTEIN"/>
    <property type="match status" value="1"/>
</dbReference>
<dbReference type="NCBIfam" id="TIGR03025">
    <property type="entry name" value="EPS_sugtrans"/>
    <property type="match status" value="1"/>
</dbReference>
<dbReference type="InterPro" id="IPR003362">
    <property type="entry name" value="Bact_transf"/>
</dbReference>
<protein>
    <submittedName>
        <fullName evidence="9">Sugar transferase</fullName>
    </submittedName>
</protein>
<feature type="transmembrane region" description="Helical" evidence="7">
    <location>
        <begin position="69"/>
        <end position="87"/>
    </location>
</feature>
<evidence type="ECO:0000256" key="3">
    <source>
        <dbReference type="ARBA" id="ARBA00022679"/>
    </source>
</evidence>
<evidence type="ECO:0000256" key="4">
    <source>
        <dbReference type="ARBA" id="ARBA00022692"/>
    </source>
</evidence>
<dbReference type="PANTHER" id="PTHR30576">
    <property type="entry name" value="COLANIC BIOSYNTHESIS UDP-GLUCOSE LIPID CARRIER TRANSFERASE"/>
    <property type="match status" value="1"/>
</dbReference>
<dbReference type="Pfam" id="PF02397">
    <property type="entry name" value="Bac_transf"/>
    <property type="match status" value="1"/>
</dbReference>
<dbReference type="Pfam" id="PF13727">
    <property type="entry name" value="CoA_binding_3"/>
    <property type="match status" value="1"/>
</dbReference>
<comment type="caution">
    <text evidence="9">The sequence shown here is derived from an EMBL/GenBank/DDBJ whole genome shotgun (WGS) entry which is preliminary data.</text>
</comment>
<accession>A0ABP6Q3D8</accession>
<evidence type="ECO:0000256" key="1">
    <source>
        <dbReference type="ARBA" id="ARBA00004141"/>
    </source>
</evidence>
<sequence>MAVVFDFLSVLAGTLLGFALRFPGYSYSYTLPYVVLSFVLPVVWVLVLAASRAYRPAVFGEGSEEYRRVFNAGFVLIAFVAIFAYAAKADVARGYVMTALPLATALNLGCRYVLRKRLHARRSRGQCMRSVVAVGHESAVGELIRQLRKEPFHGMRVVAACLPDERIVDTIEDVPVLGGFADAAEVVHRVGARTVAVLGCPEMDAVALRQLAWRLEDDEIELCVAPALMDVAGPRISIRPVAGLPLLNVEHPELSGGRRLVKGAFDRSVAGLLLVLTAPLMLAIVLAVRLDTPGAAIFRQVRVGKGGKDFVVFKFRTMHLGAEDLQASLEEVNETDGMIFKIRRDPRVTGVGAKLRKYSLDELPQLLNVLRGEMSLVGPRPPLPEQVDRFPEEVRRRLVVKPGMTGLWQVSGRSDLSWEDSVRLDLRYVENWSLAMDMQIIWKTWATVMRGSGAY</sequence>
<dbReference type="Proteomes" id="UP001501237">
    <property type="component" value="Unassembled WGS sequence"/>
</dbReference>
<dbReference type="EMBL" id="BAAAUV010000003">
    <property type="protein sequence ID" value="GAA3200753.1"/>
    <property type="molecule type" value="Genomic_DNA"/>
</dbReference>
<organism evidence="9 10">
    <name type="scientific">Actinocorallia longicatena</name>
    <dbReference type="NCBI Taxonomy" id="111803"/>
    <lineage>
        <taxon>Bacteria</taxon>
        <taxon>Bacillati</taxon>
        <taxon>Actinomycetota</taxon>
        <taxon>Actinomycetes</taxon>
        <taxon>Streptosporangiales</taxon>
        <taxon>Thermomonosporaceae</taxon>
        <taxon>Actinocorallia</taxon>
    </lineage>
</organism>
<gene>
    <name evidence="9" type="ORF">GCM10010468_13640</name>
</gene>
<dbReference type="Gene3D" id="3.40.50.720">
    <property type="entry name" value="NAD(P)-binding Rossmann-like Domain"/>
    <property type="match status" value="1"/>
</dbReference>
<feature type="transmembrane region" description="Helical" evidence="7">
    <location>
        <begin position="269"/>
        <end position="290"/>
    </location>
</feature>
<evidence type="ECO:0000313" key="9">
    <source>
        <dbReference type="EMBL" id="GAA3200753.1"/>
    </source>
</evidence>
<comment type="similarity">
    <text evidence="2">Belongs to the bacterial sugar transferase family.</text>
</comment>
<evidence type="ECO:0000256" key="2">
    <source>
        <dbReference type="ARBA" id="ARBA00006464"/>
    </source>
</evidence>